<name>A0A7Y9K1L7_9SPHN</name>
<accession>A0A7Y9K1L7</accession>
<protein>
    <submittedName>
        <fullName evidence="2">Uncharacterized protein</fullName>
    </submittedName>
</protein>
<sequence>MIRFQLRPGHALTPCLFLSLTAGGCATAPSADLTGFGRAASTLQTEAATTFADANRLTRSVEVDRFVRSGAIALSERRFPAAVPPEVGVKWRGALGDLARYGNLLATLSGRGRGGVQTEAFRELGVQLNAGPTAADLDPGVSAGFAALAGALVDLRAQASTRDILRRTDPDVRALLTAMANAIGRNDLEGLRGTVASSWTTALSVYQRTYAVAATEKADARQRQIVADYLTGIDRRDAQLAALAGLRASLLGLADAHTAAANGSKRPFDEMLKDVNERLNRTEATYRAIDKAGDVK</sequence>
<keyword evidence="1" id="KW-0732">Signal</keyword>
<feature type="signal peptide" evidence="1">
    <location>
        <begin position="1"/>
        <end position="24"/>
    </location>
</feature>
<proteinExistence type="predicted"/>
<feature type="chain" id="PRO_5031141318" evidence="1">
    <location>
        <begin position="25"/>
        <end position="296"/>
    </location>
</feature>
<evidence type="ECO:0000313" key="2">
    <source>
        <dbReference type="EMBL" id="NYD89059.1"/>
    </source>
</evidence>
<evidence type="ECO:0000313" key="3">
    <source>
        <dbReference type="Proteomes" id="UP000517753"/>
    </source>
</evidence>
<keyword evidence="3" id="KW-1185">Reference proteome</keyword>
<reference evidence="2 3" key="2">
    <citation type="submission" date="2020-08" db="EMBL/GenBank/DDBJ databases">
        <title>The Agave Microbiome: Exploring the role of microbial communities in plant adaptations to desert environments.</title>
        <authorList>
            <person name="Partida-Martinez L.P."/>
        </authorList>
    </citation>
    <scope>NUCLEOTIDE SEQUENCE [LARGE SCALE GENOMIC DNA]</scope>
    <source>
        <strain evidence="2 3">AS2.3</strain>
    </source>
</reference>
<dbReference type="RefSeq" id="WP_179507577.1">
    <property type="nucleotide sequence ID" value="NZ_JACCBY010000001.1"/>
</dbReference>
<dbReference type="AlphaFoldDB" id="A0A7Y9K1L7"/>
<dbReference type="EMBL" id="JACCBY010000001">
    <property type="protein sequence ID" value="NYD89059.1"/>
    <property type="molecule type" value="Genomic_DNA"/>
</dbReference>
<reference evidence="2 3" key="1">
    <citation type="submission" date="2020-07" db="EMBL/GenBank/DDBJ databases">
        <authorList>
            <person name="Partida-Martinez L."/>
            <person name="Huntemann M."/>
            <person name="Clum A."/>
            <person name="Wang J."/>
            <person name="Palaniappan K."/>
            <person name="Ritter S."/>
            <person name="Chen I.-M."/>
            <person name="Stamatis D."/>
            <person name="Reddy T."/>
            <person name="O'Malley R."/>
            <person name="Daum C."/>
            <person name="Shapiro N."/>
            <person name="Ivanova N."/>
            <person name="Kyrpides N."/>
            <person name="Woyke T."/>
        </authorList>
    </citation>
    <scope>NUCLEOTIDE SEQUENCE [LARGE SCALE GENOMIC DNA]</scope>
    <source>
        <strain evidence="2 3">AS2.3</strain>
    </source>
</reference>
<gene>
    <name evidence="2" type="ORF">HD841_000828</name>
</gene>
<evidence type="ECO:0000256" key="1">
    <source>
        <dbReference type="SAM" id="SignalP"/>
    </source>
</evidence>
<dbReference type="Proteomes" id="UP000517753">
    <property type="component" value="Unassembled WGS sequence"/>
</dbReference>
<organism evidence="2 3">
    <name type="scientific">Sphingomonas melonis</name>
    <dbReference type="NCBI Taxonomy" id="152682"/>
    <lineage>
        <taxon>Bacteria</taxon>
        <taxon>Pseudomonadati</taxon>
        <taxon>Pseudomonadota</taxon>
        <taxon>Alphaproteobacteria</taxon>
        <taxon>Sphingomonadales</taxon>
        <taxon>Sphingomonadaceae</taxon>
        <taxon>Sphingomonas</taxon>
    </lineage>
</organism>
<comment type="caution">
    <text evidence="2">The sequence shown here is derived from an EMBL/GenBank/DDBJ whole genome shotgun (WGS) entry which is preliminary data.</text>
</comment>
<dbReference type="PROSITE" id="PS51257">
    <property type="entry name" value="PROKAR_LIPOPROTEIN"/>
    <property type="match status" value="1"/>
</dbReference>